<dbReference type="PANTHER" id="PTHR43313:SF1">
    <property type="entry name" value="3BETA-HYDROXYSTEROID DEHYDROGENASE DHS-16"/>
    <property type="match status" value="1"/>
</dbReference>
<dbReference type="OMA" id="FFDAYHD"/>
<dbReference type="InterPro" id="IPR036291">
    <property type="entry name" value="NAD(P)-bd_dom_sf"/>
</dbReference>
<dbReference type="InterPro" id="IPR020904">
    <property type="entry name" value="Sc_DH/Rdtase_CS"/>
</dbReference>
<keyword evidence="2" id="KW-0732">Signal</keyword>
<dbReference type="EMBL" id="CH991556">
    <property type="protein sequence ID" value="EDQ88013.1"/>
    <property type="molecule type" value="Genomic_DNA"/>
</dbReference>
<dbReference type="PRINTS" id="PR00080">
    <property type="entry name" value="SDRFAMILY"/>
</dbReference>
<dbReference type="eggNOG" id="KOG1610">
    <property type="taxonomic scope" value="Eukaryota"/>
</dbReference>
<reference evidence="3 4" key="1">
    <citation type="journal article" date="2008" name="Nature">
        <title>The genome of the choanoflagellate Monosiga brevicollis and the origin of metazoans.</title>
        <authorList>
            <consortium name="JGI Sequencing"/>
            <person name="King N."/>
            <person name="Westbrook M.J."/>
            <person name="Young S.L."/>
            <person name="Kuo A."/>
            <person name="Abedin M."/>
            <person name="Chapman J."/>
            <person name="Fairclough S."/>
            <person name="Hellsten U."/>
            <person name="Isogai Y."/>
            <person name="Letunic I."/>
            <person name="Marr M."/>
            <person name="Pincus D."/>
            <person name="Putnam N."/>
            <person name="Rokas A."/>
            <person name="Wright K.J."/>
            <person name="Zuzow R."/>
            <person name="Dirks W."/>
            <person name="Good M."/>
            <person name="Goodstein D."/>
            <person name="Lemons D."/>
            <person name="Li W."/>
            <person name="Lyons J.B."/>
            <person name="Morris A."/>
            <person name="Nichols S."/>
            <person name="Richter D.J."/>
            <person name="Salamov A."/>
            <person name="Bork P."/>
            <person name="Lim W.A."/>
            <person name="Manning G."/>
            <person name="Miller W.T."/>
            <person name="McGinnis W."/>
            <person name="Shapiro H."/>
            <person name="Tjian R."/>
            <person name="Grigoriev I.V."/>
            <person name="Rokhsar D."/>
        </authorList>
    </citation>
    <scope>NUCLEOTIDE SEQUENCE [LARGE SCALE GENOMIC DNA]</scope>
    <source>
        <strain evidence="4">MX1 / ATCC 50154</strain>
    </source>
</reference>
<dbReference type="SUPFAM" id="SSF51735">
    <property type="entry name" value="NAD(P)-binding Rossmann-fold domains"/>
    <property type="match status" value="1"/>
</dbReference>
<dbReference type="PANTHER" id="PTHR43313">
    <property type="entry name" value="SHORT-CHAIN DEHYDROGENASE/REDUCTASE FAMILY 9C"/>
    <property type="match status" value="1"/>
</dbReference>
<gene>
    <name evidence="3" type="ORF">MONBRDRAFT_37674</name>
</gene>
<dbReference type="InParanoid" id="A9V381"/>
<evidence type="ECO:0000256" key="2">
    <source>
        <dbReference type="SAM" id="SignalP"/>
    </source>
</evidence>
<accession>A9V381</accession>
<dbReference type="Gene3D" id="3.40.50.720">
    <property type="entry name" value="NAD(P)-binding Rossmann-like Domain"/>
    <property type="match status" value="1"/>
</dbReference>
<dbReference type="InterPro" id="IPR002347">
    <property type="entry name" value="SDR_fam"/>
</dbReference>
<dbReference type="RefSeq" id="XP_001747089.1">
    <property type="nucleotide sequence ID" value="XM_001747037.1"/>
</dbReference>
<evidence type="ECO:0000313" key="4">
    <source>
        <dbReference type="Proteomes" id="UP000001357"/>
    </source>
</evidence>
<dbReference type="GO" id="GO:0016491">
    <property type="term" value="F:oxidoreductase activity"/>
    <property type="evidence" value="ECO:0000318"/>
    <property type="project" value="GO_Central"/>
</dbReference>
<name>A9V381_MONBE</name>
<protein>
    <submittedName>
        <fullName evidence="3">Uncharacterized protein</fullName>
    </submittedName>
</protein>
<keyword evidence="4" id="KW-1185">Reference proteome</keyword>
<dbReference type="CDD" id="cd05374">
    <property type="entry name" value="17beta-HSD-like_SDR_c"/>
    <property type="match status" value="1"/>
</dbReference>
<feature type="signal peptide" evidence="2">
    <location>
        <begin position="1"/>
        <end position="21"/>
    </location>
</feature>
<sequence>MVSCWSVTVVVLAAALYAVWELPRPTYHVHEQGVVLVTGASSGIGRHAAIELAKLGYEVYGTVRKERDANDIRGLGIKTLHPIIMDVTNSEQIKNAVETISKLDQPLIALVNNAGISSRAPLEAYDMNRVRNTFEVNIFGLVETTQAFLPLLRANKGRIINIGSVAGLVGMEGSAVYSGTKFALEGISDSLRRELFPLGVSVSLVEPAYVKTEIVHKSSGAQSAEHWASKEMLEVYDHFFSVADEKRQRAFEHADTPECTTNAIVDAIRSPQPRTRYVVANTHKIPAWITTGMTWLLPDRAVDAIMRRQDQVTAMTEGRTN</sequence>
<dbReference type="STRING" id="81824.A9V381"/>
<dbReference type="GO" id="GO:0005829">
    <property type="term" value="C:cytosol"/>
    <property type="evidence" value="ECO:0000318"/>
    <property type="project" value="GO_Central"/>
</dbReference>
<dbReference type="GeneID" id="5892367"/>
<evidence type="ECO:0000256" key="1">
    <source>
        <dbReference type="RuleBase" id="RU000363"/>
    </source>
</evidence>
<dbReference type="PROSITE" id="PS00061">
    <property type="entry name" value="ADH_SHORT"/>
    <property type="match status" value="1"/>
</dbReference>
<dbReference type="KEGG" id="mbr:MONBRDRAFT_37674"/>
<dbReference type="PRINTS" id="PR00081">
    <property type="entry name" value="GDHRDH"/>
</dbReference>
<proteinExistence type="inferred from homology"/>
<dbReference type="FunCoup" id="A9V381">
    <property type="interactions" value="713"/>
</dbReference>
<evidence type="ECO:0000313" key="3">
    <source>
        <dbReference type="EMBL" id="EDQ88013.1"/>
    </source>
</evidence>
<dbReference type="Pfam" id="PF00106">
    <property type="entry name" value="adh_short"/>
    <property type="match status" value="1"/>
</dbReference>
<organism evidence="3 4">
    <name type="scientific">Monosiga brevicollis</name>
    <name type="common">Choanoflagellate</name>
    <dbReference type="NCBI Taxonomy" id="81824"/>
    <lineage>
        <taxon>Eukaryota</taxon>
        <taxon>Choanoflagellata</taxon>
        <taxon>Craspedida</taxon>
        <taxon>Salpingoecidae</taxon>
        <taxon>Monosiga</taxon>
    </lineage>
</organism>
<comment type="similarity">
    <text evidence="1">Belongs to the short-chain dehydrogenases/reductases (SDR) family.</text>
</comment>
<dbReference type="AlphaFoldDB" id="A9V381"/>
<dbReference type="Proteomes" id="UP000001357">
    <property type="component" value="Unassembled WGS sequence"/>
</dbReference>
<feature type="chain" id="PRO_5002742629" evidence="2">
    <location>
        <begin position="22"/>
        <end position="321"/>
    </location>
</feature>